<comment type="caution">
    <text evidence="6">Lacks conserved residue(s) required for the propagation of feature annotation.</text>
</comment>
<keyword evidence="3 6" id="KW-0812">Transmembrane</keyword>
<dbReference type="GO" id="GO:0000139">
    <property type="term" value="C:Golgi membrane"/>
    <property type="evidence" value="ECO:0007669"/>
    <property type="project" value="UniProtKB-SubCell"/>
</dbReference>
<feature type="compositionally biased region" description="Low complexity" evidence="7">
    <location>
        <begin position="38"/>
        <end position="47"/>
    </location>
</feature>
<evidence type="ECO:0000256" key="7">
    <source>
        <dbReference type="SAM" id="MobiDB-lite"/>
    </source>
</evidence>
<evidence type="ECO:0000256" key="6">
    <source>
        <dbReference type="RuleBase" id="RU361264"/>
    </source>
</evidence>
<dbReference type="InterPro" id="IPR045231">
    <property type="entry name" value="Yip1/4-like"/>
</dbReference>
<dbReference type="AlphaFoldDB" id="A0A9N8VR45"/>
<evidence type="ECO:0000313" key="9">
    <source>
        <dbReference type="EMBL" id="CAG8457785.1"/>
    </source>
</evidence>
<feature type="transmembrane region" description="Helical" evidence="6">
    <location>
        <begin position="287"/>
        <end position="306"/>
    </location>
</feature>
<dbReference type="EMBL" id="CAJVPL010000164">
    <property type="protein sequence ID" value="CAG8457785.1"/>
    <property type="molecule type" value="Genomic_DNA"/>
</dbReference>
<evidence type="ECO:0000256" key="3">
    <source>
        <dbReference type="ARBA" id="ARBA00022692"/>
    </source>
</evidence>
<accession>A0A9N8VR45</accession>
<keyword evidence="10" id="KW-1185">Reference proteome</keyword>
<dbReference type="Pfam" id="PF04893">
    <property type="entry name" value="Yip1"/>
    <property type="match status" value="1"/>
</dbReference>
<dbReference type="PANTHER" id="PTHR21236:SF1">
    <property type="entry name" value="PROTEIN YIPF6"/>
    <property type="match status" value="1"/>
</dbReference>
<comment type="caution">
    <text evidence="9">The sequence shown here is derived from an EMBL/GenBank/DDBJ whole genome shotgun (WGS) entry which is preliminary data.</text>
</comment>
<evidence type="ECO:0000259" key="8">
    <source>
        <dbReference type="Pfam" id="PF04893"/>
    </source>
</evidence>
<organism evidence="9 10">
    <name type="scientific">Ambispora gerdemannii</name>
    <dbReference type="NCBI Taxonomy" id="144530"/>
    <lineage>
        <taxon>Eukaryota</taxon>
        <taxon>Fungi</taxon>
        <taxon>Fungi incertae sedis</taxon>
        <taxon>Mucoromycota</taxon>
        <taxon>Glomeromycotina</taxon>
        <taxon>Glomeromycetes</taxon>
        <taxon>Archaeosporales</taxon>
        <taxon>Ambisporaceae</taxon>
        <taxon>Ambispora</taxon>
    </lineage>
</organism>
<feature type="transmembrane region" description="Helical" evidence="6">
    <location>
        <begin position="234"/>
        <end position="267"/>
    </location>
</feature>
<feature type="region of interest" description="Disordered" evidence="7">
    <location>
        <begin position="81"/>
        <end position="138"/>
    </location>
</feature>
<feature type="domain" description="Yip1" evidence="8">
    <location>
        <begin position="200"/>
        <end position="303"/>
    </location>
</feature>
<dbReference type="Proteomes" id="UP000789831">
    <property type="component" value="Unassembled WGS sequence"/>
</dbReference>
<feature type="compositionally biased region" description="Low complexity" evidence="7">
    <location>
        <begin position="102"/>
        <end position="129"/>
    </location>
</feature>
<feature type="region of interest" description="Disordered" evidence="7">
    <location>
        <begin position="22"/>
        <end position="64"/>
    </location>
</feature>
<dbReference type="GO" id="GO:0005802">
    <property type="term" value="C:trans-Golgi network"/>
    <property type="evidence" value="ECO:0007669"/>
    <property type="project" value="TreeGrafter"/>
</dbReference>
<dbReference type="OrthoDB" id="411251at2759"/>
<dbReference type="PANTHER" id="PTHR21236">
    <property type="entry name" value="GOLGI MEMBRANE PROTEIN YIP1"/>
    <property type="match status" value="1"/>
</dbReference>
<comment type="similarity">
    <text evidence="2 6">Belongs to the YIP1 family.</text>
</comment>
<dbReference type="GO" id="GO:0006888">
    <property type="term" value="P:endoplasmic reticulum to Golgi vesicle-mediated transport"/>
    <property type="evidence" value="ECO:0007669"/>
    <property type="project" value="InterPro"/>
</dbReference>
<sequence>MSAHNNNNSSTPLAHQTDTYVNPFEIGGDLDNSHEHGATTLSTASSSGAGGGGGLSDPFADPLTSDIMQPLEAEFVDLSSPMDSSHKNVQSNSDSLPGPKMSSVSSNSTSINITSPPVVSGNIGSTSRSGGSGGNASIGTGRPLFGSNTLDEPVSETILRDLRNIALKLQQVLHPKARRDVLKDCNILCINTENEQEGYVFTGVFVIVWCGAAVVTVNAKLLGGNVSFFQSVCVLGYCIFPLVIAALIFLFVSNIVIRLPLVILAFGWSSYAPVNFFSSSHLANRRALAVYPLFLFYFVIAWLVLITRR</sequence>
<evidence type="ECO:0000256" key="1">
    <source>
        <dbReference type="ARBA" id="ARBA00004141"/>
    </source>
</evidence>
<dbReference type="InterPro" id="IPR006977">
    <property type="entry name" value="Yip1_dom"/>
</dbReference>
<reference evidence="9" key="1">
    <citation type="submission" date="2021-06" db="EMBL/GenBank/DDBJ databases">
        <authorList>
            <person name="Kallberg Y."/>
            <person name="Tangrot J."/>
            <person name="Rosling A."/>
        </authorList>
    </citation>
    <scope>NUCLEOTIDE SEQUENCE</scope>
    <source>
        <strain evidence="9">MT106</strain>
    </source>
</reference>
<evidence type="ECO:0000256" key="2">
    <source>
        <dbReference type="ARBA" id="ARBA00010596"/>
    </source>
</evidence>
<gene>
    <name evidence="9" type="ORF">AGERDE_LOCUS2089</name>
</gene>
<comment type="subcellular location">
    <subcellularLocation>
        <location evidence="6">Golgi apparatus membrane</location>
        <topology evidence="6">Multi-pass membrane protein</topology>
    </subcellularLocation>
    <subcellularLocation>
        <location evidence="1">Membrane</location>
        <topology evidence="1">Multi-pass membrane protein</topology>
    </subcellularLocation>
</comment>
<protein>
    <recommendedName>
        <fullName evidence="6">Protein YIP</fullName>
    </recommendedName>
</protein>
<feature type="compositionally biased region" description="Polar residues" evidence="7">
    <location>
        <begin position="81"/>
        <end position="95"/>
    </location>
</feature>
<name>A0A9N8VR45_9GLOM</name>
<evidence type="ECO:0000313" key="10">
    <source>
        <dbReference type="Proteomes" id="UP000789831"/>
    </source>
</evidence>
<evidence type="ECO:0000256" key="5">
    <source>
        <dbReference type="ARBA" id="ARBA00023136"/>
    </source>
</evidence>
<evidence type="ECO:0000256" key="4">
    <source>
        <dbReference type="ARBA" id="ARBA00022989"/>
    </source>
</evidence>
<keyword evidence="5 6" id="KW-0472">Membrane</keyword>
<keyword evidence="4 6" id="KW-1133">Transmembrane helix</keyword>
<feature type="transmembrane region" description="Helical" evidence="6">
    <location>
        <begin position="199"/>
        <end position="222"/>
    </location>
</feature>
<proteinExistence type="inferred from homology"/>